<dbReference type="Proteomes" id="UP000184164">
    <property type="component" value="Unassembled WGS sequence"/>
</dbReference>
<proteinExistence type="predicted"/>
<evidence type="ECO:0000313" key="3">
    <source>
        <dbReference type="Proteomes" id="UP000184164"/>
    </source>
</evidence>
<evidence type="ECO:0000256" key="1">
    <source>
        <dbReference type="SAM" id="Phobius"/>
    </source>
</evidence>
<dbReference type="OrthoDB" id="1123297at2"/>
<dbReference type="AlphaFoldDB" id="A0A1M5BTG6"/>
<reference evidence="2 3" key="1">
    <citation type="submission" date="2016-11" db="EMBL/GenBank/DDBJ databases">
        <authorList>
            <person name="Jaros S."/>
            <person name="Januszkiewicz K."/>
            <person name="Wedrychowicz H."/>
        </authorList>
    </citation>
    <scope>NUCLEOTIDE SEQUENCE [LARGE SCALE GENOMIC DNA]</scope>
    <source>
        <strain evidence="2 3">DSM 26910</strain>
    </source>
</reference>
<evidence type="ECO:0000313" key="2">
    <source>
        <dbReference type="EMBL" id="SHF45818.1"/>
    </source>
</evidence>
<gene>
    <name evidence="2" type="ORF">SAMN05444274_105300</name>
</gene>
<feature type="transmembrane region" description="Helical" evidence="1">
    <location>
        <begin position="132"/>
        <end position="151"/>
    </location>
</feature>
<protein>
    <submittedName>
        <fullName evidence="2">Uncharacterized protein</fullName>
    </submittedName>
</protein>
<keyword evidence="1" id="KW-0472">Membrane</keyword>
<dbReference type="RefSeq" id="WP_073002195.1">
    <property type="nucleotide sequence ID" value="NZ_FQUM01000005.1"/>
</dbReference>
<keyword evidence="1" id="KW-0812">Transmembrane</keyword>
<dbReference type="EMBL" id="FQUM01000005">
    <property type="protein sequence ID" value="SHF45818.1"/>
    <property type="molecule type" value="Genomic_DNA"/>
</dbReference>
<keyword evidence="3" id="KW-1185">Reference proteome</keyword>
<keyword evidence="1" id="KW-1133">Transmembrane helix</keyword>
<accession>A0A1M5BTG6</accession>
<organism evidence="2 3">
    <name type="scientific">Mariniphaga anaerophila</name>
    <dbReference type="NCBI Taxonomy" id="1484053"/>
    <lineage>
        <taxon>Bacteria</taxon>
        <taxon>Pseudomonadati</taxon>
        <taxon>Bacteroidota</taxon>
        <taxon>Bacteroidia</taxon>
        <taxon>Marinilabiliales</taxon>
        <taxon>Prolixibacteraceae</taxon>
        <taxon>Mariniphaga</taxon>
    </lineage>
</organism>
<name>A0A1M5BTG6_9BACT</name>
<dbReference type="STRING" id="1484053.SAMN05444274_105300"/>
<sequence>MGTGKMDSSTVYALFEELKQKIEQLGKGGISDNQTNSNVDFQEIVVLMHELRNRVNQKQFSQEQIKELQNILAQVAGYSLGKVNDKIGTVLTELKTIIVPLNEKLDHLQAPANVVIRKEHIFIVDFRRSKTAITIITMGLLILLSWGGNIWQFRNNNQLKDNDLKYRYIKMKGKASSQELLRLETIFTYSRNRDSIFVIREQVKINERLVKEQAKKIEQARFNTGTPNSY</sequence>